<dbReference type="RefSeq" id="WP_072284597.1">
    <property type="nucleotide sequence ID" value="NZ_CP015519.1"/>
</dbReference>
<dbReference type="AlphaFoldDB" id="A0A1L3GRJ7"/>
<protein>
    <submittedName>
        <fullName evidence="2">Uncharacterized protein</fullName>
    </submittedName>
</protein>
<feature type="chain" id="PRO_5012498856" evidence="1">
    <location>
        <begin position="25"/>
        <end position="72"/>
    </location>
</feature>
<evidence type="ECO:0000313" key="2">
    <source>
        <dbReference type="EMBL" id="APG28571.1"/>
    </source>
</evidence>
<keyword evidence="1" id="KW-0732">Signal</keyword>
<keyword evidence="3" id="KW-1185">Reference proteome</keyword>
<organism evidence="2 3">
    <name type="scientific">Syntrophotalea acetylenivorans</name>
    <dbReference type="NCBI Taxonomy" id="1842532"/>
    <lineage>
        <taxon>Bacteria</taxon>
        <taxon>Pseudomonadati</taxon>
        <taxon>Thermodesulfobacteriota</taxon>
        <taxon>Desulfuromonadia</taxon>
        <taxon>Desulfuromonadales</taxon>
        <taxon>Syntrophotaleaceae</taxon>
        <taxon>Syntrophotalea</taxon>
    </lineage>
</organism>
<feature type="signal peptide" evidence="1">
    <location>
        <begin position="1"/>
        <end position="24"/>
    </location>
</feature>
<proteinExistence type="predicted"/>
<gene>
    <name evidence="2" type="ORF">A7E78_12390</name>
</gene>
<evidence type="ECO:0000256" key="1">
    <source>
        <dbReference type="SAM" id="SignalP"/>
    </source>
</evidence>
<dbReference type="Proteomes" id="UP000182517">
    <property type="component" value="Chromosome"/>
</dbReference>
<dbReference type="STRING" id="1842532.A7E78_12390"/>
<evidence type="ECO:0000313" key="3">
    <source>
        <dbReference type="Proteomes" id="UP000182517"/>
    </source>
</evidence>
<sequence>MKYRFSQCLLVAVVIMFAAGGSIAKNELVLATQQGQAISMKVLLGEGANMKTETTEDEASICVFLAAKRSDL</sequence>
<dbReference type="KEGG" id="pef:A7E78_12390"/>
<reference evidence="2 3" key="1">
    <citation type="journal article" date="2017" name="Genome Announc.">
        <title>Complete Genome Sequences of Two Acetylene-Fermenting Pelobacter acetylenicus Strains.</title>
        <authorList>
            <person name="Sutton J.M."/>
            <person name="Baesman S.M."/>
            <person name="Fierst J.L."/>
            <person name="Poret-Peterson A.T."/>
            <person name="Oremland R.S."/>
            <person name="Dunlap D.S."/>
            <person name="Akob D.M."/>
        </authorList>
    </citation>
    <scope>NUCLEOTIDE SEQUENCE [LARGE SCALE GENOMIC DNA]</scope>
    <source>
        <strain evidence="2 3">SFB93</strain>
    </source>
</reference>
<accession>A0A1L3GRJ7</accession>
<name>A0A1L3GRJ7_9BACT</name>
<dbReference type="EMBL" id="CP015519">
    <property type="protein sequence ID" value="APG28571.1"/>
    <property type="molecule type" value="Genomic_DNA"/>
</dbReference>